<accession>V8QW45</accession>
<dbReference type="GO" id="GO:0004534">
    <property type="term" value="F:5'-3' RNA exonuclease activity"/>
    <property type="evidence" value="ECO:0007669"/>
    <property type="project" value="TreeGrafter"/>
</dbReference>
<reference evidence="2 3" key="1">
    <citation type="journal article" date="2014" name="Genome Announc.">
        <title>Draft Genome Sequence of Advenella kashmirensis Strain W13003, a Polycyclic Aromatic Hydrocarbon-Degrading Bacterium.</title>
        <authorList>
            <person name="Wang X."/>
            <person name="Jin D."/>
            <person name="Zhou L."/>
            <person name="Wu L."/>
            <person name="An W."/>
            <person name="Zhao L."/>
        </authorList>
    </citation>
    <scope>NUCLEOTIDE SEQUENCE [LARGE SCALE GENOMIC DNA]</scope>
    <source>
        <strain evidence="2 3">W13003</strain>
    </source>
</reference>
<keyword evidence="2" id="KW-0808">Transferase</keyword>
<evidence type="ECO:0000313" key="2">
    <source>
        <dbReference type="EMBL" id="ETF03882.1"/>
    </source>
</evidence>
<keyword evidence="3" id="KW-1185">Reference proteome</keyword>
<name>V8QW45_9BURK</name>
<organism evidence="2 3">
    <name type="scientific">Advenella kashmirensis W13003</name>
    <dbReference type="NCBI Taxonomy" id="1424334"/>
    <lineage>
        <taxon>Bacteria</taxon>
        <taxon>Pseudomonadati</taxon>
        <taxon>Pseudomonadota</taxon>
        <taxon>Betaproteobacteria</taxon>
        <taxon>Burkholderiales</taxon>
        <taxon>Alcaligenaceae</taxon>
    </lineage>
</organism>
<dbReference type="InterPro" id="IPR003141">
    <property type="entry name" value="Pol/His_phosphatase_N"/>
</dbReference>
<sequence>MTLDALFSAPGPFLRGNLHAHTTNSDGMLPTEEVVRRYKESGYDFLALTDHFLPSYEFPLTDARQYQTDTFTPLAAAELHAPRNENSALWHITAIGLPYDFEPTREGEDGPTIARRAADAGAFITLVHPAWYSLSLADALTIDCAHAVEIYNHGCQIMHDKGDGAYLLDGLLDRGQRMLATAVDDAHFKSPDFGAAWVQLKAQSRDQADIVAALKAGQFYSTQGPVFHQIETREDQLTVSCSAVNGVLVVGAGYLMAHQFATGLTRASIDLSPLAKSPWYRVVLIAADGKRAWSNPVWK</sequence>
<evidence type="ECO:0000259" key="1">
    <source>
        <dbReference type="SMART" id="SM00481"/>
    </source>
</evidence>
<evidence type="ECO:0000313" key="3">
    <source>
        <dbReference type="Proteomes" id="UP000018733"/>
    </source>
</evidence>
<dbReference type="Gene3D" id="3.20.20.140">
    <property type="entry name" value="Metal-dependent hydrolases"/>
    <property type="match status" value="1"/>
</dbReference>
<dbReference type="PANTHER" id="PTHR42924:SF3">
    <property type="entry name" value="POLYMERASE_HISTIDINOL PHOSPHATASE N-TERMINAL DOMAIN-CONTAINING PROTEIN"/>
    <property type="match status" value="1"/>
</dbReference>
<proteinExistence type="predicted"/>
<comment type="caution">
    <text evidence="2">The sequence shown here is derived from an EMBL/GenBank/DDBJ whole genome shotgun (WGS) entry which is preliminary data.</text>
</comment>
<dbReference type="InterPro" id="IPR052018">
    <property type="entry name" value="PHP_domain"/>
</dbReference>
<dbReference type="STRING" id="1424334.W822_01350"/>
<dbReference type="GO" id="GO:0035312">
    <property type="term" value="F:5'-3' DNA exonuclease activity"/>
    <property type="evidence" value="ECO:0007669"/>
    <property type="project" value="TreeGrafter"/>
</dbReference>
<dbReference type="NCBIfam" id="NF038032">
    <property type="entry name" value="CehA_McbA_metalo"/>
    <property type="match status" value="1"/>
</dbReference>
<protein>
    <submittedName>
        <fullName evidence="2">Phosphotransferase</fullName>
    </submittedName>
</protein>
<dbReference type="eggNOG" id="COG0613">
    <property type="taxonomic scope" value="Bacteria"/>
</dbReference>
<feature type="domain" description="Polymerase/histidinol phosphatase N-terminal" evidence="1">
    <location>
        <begin position="16"/>
        <end position="83"/>
    </location>
</feature>
<dbReference type="GO" id="GO:0016740">
    <property type="term" value="F:transferase activity"/>
    <property type="evidence" value="ECO:0007669"/>
    <property type="project" value="UniProtKB-KW"/>
</dbReference>
<dbReference type="PANTHER" id="PTHR42924">
    <property type="entry name" value="EXONUCLEASE"/>
    <property type="match status" value="1"/>
</dbReference>
<dbReference type="InterPro" id="IPR016195">
    <property type="entry name" value="Pol/histidinol_Pase-like"/>
</dbReference>
<dbReference type="RefSeq" id="WP_024003339.1">
    <property type="nucleotide sequence ID" value="NZ_KI650979.1"/>
</dbReference>
<dbReference type="EMBL" id="AYXT01000001">
    <property type="protein sequence ID" value="ETF03882.1"/>
    <property type="molecule type" value="Genomic_DNA"/>
</dbReference>
<dbReference type="SUPFAM" id="SSF89550">
    <property type="entry name" value="PHP domain-like"/>
    <property type="match status" value="1"/>
</dbReference>
<gene>
    <name evidence="2" type="ORF">W822_01350</name>
</gene>
<dbReference type="OrthoDB" id="9808747at2"/>
<dbReference type="AlphaFoldDB" id="V8QW45"/>
<dbReference type="SMART" id="SM00481">
    <property type="entry name" value="POLIIIAc"/>
    <property type="match status" value="1"/>
</dbReference>
<dbReference type="HOGENOM" id="CLU_072517_0_0_4"/>
<dbReference type="PATRIC" id="fig|1424334.3.peg.274"/>
<dbReference type="Proteomes" id="UP000018733">
    <property type="component" value="Unassembled WGS sequence"/>
</dbReference>